<organism evidence="20 21">
    <name type="scientific">Viridibacillus arvi</name>
    <dbReference type="NCBI Taxonomy" id="263475"/>
    <lineage>
        <taxon>Bacteria</taxon>
        <taxon>Bacillati</taxon>
        <taxon>Bacillota</taxon>
        <taxon>Bacilli</taxon>
        <taxon>Bacillales</taxon>
        <taxon>Caryophanaceae</taxon>
        <taxon>Viridibacillus</taxon>
    </lineage>
</organism>
<dbReference type="UniPathway" id="UPA00275">
    <property type="reaction ID" value="UER00401"/>
</dbReference>
<name>A0A0M0LL62_9BACL</name>
<dbReference type="InterPro" id="IPR002125">
    <property type="entry name" value="CMP_dCMP_dom"/>
</dbReference>
<comment type="function">
    <text evidence="1 15">Converts 2,5-diamino-6-(ribosylamino)-4(3h)-pyrimidinone 5'-phosphate into 5-amino-6-(ribosylamino)-2,4(1h,3h)-pyrimidinedione 5'-phosphate.</text>
</comment>
<feature type="binding site" evidence="17">
    <location>
        <position position="184"/>
    </location>
    <ligand>
        <name>substrate</name>
    </ligand>
</feature>
<feature type="binding site" evidence="17">
    <location>
        <position position="154"/>
    </location>
    <ligand>
        <name>NADP(+)</name>
        <dbReference type="ChEBI" id="CHEBI:58349"/>
    </ligand>
</feature>
<feature type="binding site" evidence="17">
    <location>
        <position position="200"/>
    </location>
    <ligand>
        <name>NADP(+)</name>
        <dbReference type="ChEBI" id="CHEBI:58349"/>
    </ligand>
</feature>
<keyword evidence="7 15" id="KW-0479">Metal-binding</keyword>
<comment type="catalytic activity">
    <reaction evidence="14 15">
        <text>2,5-diamino-6-hydroxy-4-(5-phosphoribosylamino)-pyrimidine + H2O + H(+) = 5-amino-6-(5-phospho-D-ribosylamino)uracil + NH4(+)</text>
        <dbReference type="Rhea" id="RHEA:21868"/>
        <dbReference type="ChEBI" id="CHEBI:15377"/>
        <dbReference type="ChEBI" id="CHEBI:15378"/>
        <dbReference type="ChEBI" id="CHEBI:28938"/>
        <dbReference type="ChEBI" id="CHEBI:58453"/>
        <dbReference type="ChEBI" id="CHEBI:58614"/>
        <dbReference type="EC" id="3.5.4.26"/>
    </reaction>
</comment>
<feature type="binding site" evidence="17">
    <location>
        <position position="196"/>
    </location>
    <ligand>
        <name>NADP(+)</name>
        <dbReference type="ChEBI" id="CHEBI:58349"/>
    </ligand>
</feature>
<dbReference type="GO" id="GO:0050661">
    <property type="term" value="F:NADP binding"/>
    <property type="evidence" value="ECO:0007669"/>
    <property type="project" value="InterPro"/>
</dbReference>
<dbReference type="PROSITE" id="PS51747">
    <property type="entry name" value="CYT_DCMP_DEAMINASES_2"/>
    <property type="match status" value="1"/>
</dbReference>
<keyword evidence="12" id="KW-0511">Multifunctional enzyme</keyword>
<evidence type="ECO:0000256" key="11">
    <source>
        <dbReference type="ARBA" id="ARBA00023002"/>
    </source>
</evidence>
<dbReference type="PROSITE" id="PS00903">
    <property type="entry name" value="CYT_DCMP_DEAMINASES_1"/>
    <property type="match status" value="1"/>
</dbReference>
<dbReference type="InterPro" id="IPR004794">
    <property type="entry name" value="Eubact_RibD"/>
</dbReference>
<evidence type="ECO:0000256" key="12">
    <source>
        <dbReference type="ARBA" id="ARBA00023268"/>
    </source>
</evidence>
<dbReference type="Proteomes" id="UP000036867">
    <property type="component" value="Unassembled WGS sequence"/>
</dbReference>
<dbReference type="GeneID" id="301135271"/>
<dbReference type="SUPFAM" id="SSF53927">
    <property type="entry name" value="Cytidine deaminase-like"/>
    <property type="match status" value="1"/>
</dbReference>
<dbReference type="SUPFAM" id="SSF53597">
    <property type="entry name" value="Dihydrofolate reductase-like"/>
    <property type="match status" value="1"/>
</dbReference>
<keyword evidence="8 15" id="KW-0378">Hydrolase</keyword>
<comment type="pathway">
    <text evidence="2 15">Cofactor biosynthesis; riboflavin biosynthesis; 5-amino-6-(D-ribitylamino)uracil from GTP: step 2/4.</text>
</comment>
<dbReference type="NCBIfam" id="TIGR00227">
    <property type="entry name" value="ribD_Cterm"/>
    <property type="match status" value="1"/>
</dbReference>
<comment type="caution">
    <text evidence="20">The sequence shown here is derived from an EMBL/GenBank/DDBJ whole genome shotgun (WGS) entry which is preliminary data.</text>
</comment>
<dbReference type="InterPro" id="IPR050765">
    <property type="entry name" value="Riboflavin_Biosynth_HTPR"/>
</dbReference>
<dbReference type="InterPro" id="IPR011549">
    <property type="entry name" value="RibD_C"/>
</dbReference>
<comment type="similarity">
    <text evidence="5 15">In the C-terminal section; belongs to the HTP reductase family.</text>
</comment>
<dbReference type="InterPro" id="IPR016192">
    <property type="entry name" value="APOBEC/CMP_deaminase_Zn-bd"/>
</dbReference>
<feature type="binding site" evidence="18">
    <location>
        <position position="84"/>
    </location>
    <ligand>
        <name>Zn(2+)</name>
        <dbReference type="ChEBI" id="CHEBI:29105"/>
        <note>catalytic</note>
    </ligand>
</feature>
<dbReference type="AlphaFoldDB" id="A0A0M0LL62"/>
<reference evidence="21" key="1">
    <citation type="submission" date="2015-08" db="EMBL/GenBank/DDBJ databases">
        <title>Fjat-10028 dsm 16317.</title>
        <authorList>
            <person name="Liu B."/>
            <person name="Wang J."/>
            <person name="Zhu Y."/>
            <person name="Liu G."/>
            <person name="Chen Q."/>
            <person name="Chen Z."/>
            <person name="Lan J."/>
            <person name="Che J."/>
            <person name="Ge C."/>
            <person name="Shi H."/>
            <person name="Pan Z."/>
            <person name="Liu X."/>
        </authorList>
    </citation>
    <scope>NUCLEOTIDE SEQUENCE [LARGE SCALE GENOMIC DNA]</scope>
    <source>
        <strain evidence="21">DSM 16317</strain>
    </source>
</reference>
<keyword evidence="21" id="KW-1185">Reference proteome</keyword>
<keyword evidence="11 15" id="KW-0560">Oxidoreductase</keyword>
<evidence type="ECO:0000256" key="10">
    <source>
        <dbReference type="ARBA" id="ARBA00022857"/>
    </source>
</evidence>
<dbReference type="NCBIfam" id="TIGR00326">
    <property type="entry name" value="eubact_ribD"/>
    <property type="match status" value="1"/>
</dbReference>
<dbReference type="PATRIC" id="fig|263475.3.peg.1190"/>
<dbReference type="Gene3D" id="3.40.430.10">
    <property type="entry name" value="Dihydrofolate Reductase, subunit A"/>
    <property type="match status" value="1"/>
</dbReference>
<feature type="binding site" evidence="17">
    <location>
        <position position="204"/>
    </location>
    <ligand>
        <name>substrate</name>
    </ligand>
</feature>
<keyword evidence="9 15" id="KW-0862">Zinc</keyword>
<comment type="pathway">
    <text evidence="3 15">Cofactor biosynthesis; riboflavin biosynthesis; 5-amino-6-(D-ribitylamino)uracil from GTP: step 3/4.</text>
</comment>
<evidence type="ECO:0000313" key="20">
    <source>
        <dbReference type="EMBL" id="KOO51637.1"/>
    </source>
</evidence>
<comment type="similarity">
    <text evidence="4 15">In the N-terminal section; belongs to the cytidine and deoxycytidylate deaminase family.</text>
</comment>
<dbReference type="InterPro" id="IPR002734">
    <property type="entry name" value="RibDG_C"/>
</dbReference>
<keyword evidence="10 15" id="KW-0521">NADP</keyword>
<feature type="binding site" evidence="17">
    <location>
        <position position="222"/>
    </location>
    <ligand>
        <name>NADP(+)</name>
        <dbReference type="ChEBI" id="CHEBI:58349"/>
    </ligand>
</feature>
<dbReference type="Pfam" id="PF01872">
    <property type="entry name" value="RibD_C"/>
    <property type="match status" value="1"/>
</dbReference>
<keyword evidence="6 15" id="KW-0686">Riboflavin biosynthesis</keyword>
<evidence type="ECO:0000256" key="8">
    <source>
        <dbReference type="ARBA" id="ARBA00022801"/>
    </source>
</evidence>
<dbReference type="OrthoDB" id="9800865at2"/>
<dbReference type="Gene3D" id="3.40.140.10">
    <property type="entry name" value="Cytidine Deaminase, domain 2"/>
    <property type="match status" value="1"/>
</dbReference>
<evidence type="ECO:0000256" key="14">
    <source>
        <dbReference type="ARBA" id="ARBA00049886"/>
    </source>
</evidence>
<dbReference type="EMBL" id="LILB01000001">
    <property type="protein sequence ID" value="KOO51637.1"/>
    <property type="molecule type" value="Genomic_DNA"/>
</dbReference>
<comment type="catalytic activity">
    <reaction evidence="13 15">
        <text>5-amino-6-(5-phospho-D-ribitylamino)uracil + NADP(+) = 5-amino-6-(5-phospho-D-ribosylamino)uracil + NADPH + H(+)</text>
        <dbReference type="Rhea" id="RHEA:17845"/>
        <dbReference type="ChEBI" id="CHEBI:15378"/>
        <dbReference type="ChEBI" id="CHEBI:57783"/>
        <dbReference type="ChEBI" id="CHEBI:58349"/>
        <dbReference type="ChEBI" id="CHEBI:58421"/>
        <dbReference type="ChEBI" id="CHEBI:58453"/>
        <dbReference type="EC" id="1.1.1.193"/>
    </reaction>
</comment>
<sequence length="374" mass="40472">MHDEYFMDFALKLAAVGAGQTSPNPVVGAVIAKDGDVVGFGAHLRAGSPHAEVHAINMAGENAGGSTMYVTLEPCNHFGNTPPCTMAILNAGIKKVVVATLDPNPIVAGTGVAKLKNSGIEVEVGLCEAEAMNLNKAYLYFMKQKLPFVSLKQAITLDGKIATVHGRNENITGKEVQEDVHRKRARTDAILVGVGTVLKDDPLLTNRFAESKKQPIRIILDTYLRTPINAKVVTDQATQTWIVVGREVTSDQITSFAQANVQIIQLKTKTIAIQDVLQELARRNIVTLYVEGGQRINTSFINSGLVNEMITYIAPKIVGDHDGIGMLEDLDVKNMAEAVPLKLQKVDRIGDVIKVISRVGGSVCSQELLRQKEK</sequence>
<evidence type="ECO:0000256" key="15">
    <source>
        <dbReference type="PIRNR" id="PIRNR006769"/>
    </source>
</evidence>
<evidence type="ECO:0000313" key="21">
    <source>
        <dbReference type="Proteomes" id="UP000036867"/>
    </source>
</evidence>
<gene>
    <name evidence="20" type="ORF">AMD00_04015</name>
</gene>
<dbReference type="GO" id="GO:0009231">
    <property type="term" value="P:riboflavin biosynthetic process"/>
    <property type="evidence" value="ECO:0007669"/>
    <property type="project" value="UniProtKB-UniPathway"/>
</dbReference>
<feature type="binding site" evidence="17">
    <location>
        <begin position="293"/>
        <end position="299"/>
    </location>
    <ligand>
        <name>NADP(+)</name>
        <dbReference type="ChEBI" id="CHEBI:58349"/>
    </ligand>
</feature>
<evidence type="ECO:0000256" key="13">
    <source>
        <dbReference type="ARBA" id="ARBA00049861"/>
    </source>
</evidence>
<protein>
    <recommendedName>
        <fullName evidence="15">Riboflavin biosynthesis protein RibD</fullName>
    </recommendedName>
    <domain>
        <recommendedName>
            <fullName evidence="15">Diaminohydroxyphosphoribosylaminopyrimidine deaminase</fullName>
            <shortName evidence="15">DRAP deaminase</shortName>
            <ecNumber evidence="15">3.5.4.26</ecNumber>
        </recommendedName>
        <alternativeName>
            <fullName evidence="15">Riboflavin-specific deaminase</fullName>
        </alternativeName>
    </domain>
    <domain>
        <recommendedName>
            <fullName evidence="15">5-amino-6-(5-phosphoribosylamino)uracil reductase</fullName>
            <ecNumber evidence="15">1.1.1.193</ecNumber>
        </recommendedName>
        <alternativeName>
            <fullName evidence="15">HTP reductase</fullName>
        </alternativeName>
    </domain>
</protein>
<feature type="binding site" evidence="18">
    <location>
        <position position="50"/>
    </location>
    <ligand>
        <name>Zn(2+)</name>
        <dbReference type="ChEBI" id="CHEBI:29105"/>
        <note>catalytic</note>
    </ligand>
</feature>
<evidence type="ECO:0000256" key="5">
    <source>
        <dbReference type="ARBA" id="ARBA00007417"/>
    </source>
</evidence>
<feature type="binding site" evidence="17">
    <location>
        <position position="291"/>
    </location>
    <ligand>
        <name>substrate</name>
    </ligand>
</feature>
<evidence type="ECO:0000256" key="9">
    <source>
        <dbReference type="ARBA" id="ARBA00022833"/>
    </source>
</evidence>
<evidence type="ECO:0000256" key="7">
    <source>
        <dbReference type="ARBA" id="ARBA00022723"/>
    </source>
</evidence>
<accession>A0A0M0LL62</accession>
<dbReference type="PANTHER" id="PTHR38011">
    <property type="entry name" value="DIHYDROFOLATE REDUCTASE FAMILY PROTEIN (AFU_ORTHOLOGUE AFUA_8G06820)"/>
    <property type="match status" value="1"/>
</dbReference>
<evidence type="ECO:0000256" key="6">
    <source>
        <dbReference type="ARBA" id="ARBA00022619"/>
    </source>
</evidence>
<dbReference type="Pfam" id="PF00383">
    <property type="entry name" value="dCMP_cyt_deam_1"/>
    <property type="match status" value="1"/>
</dbReference>
<feature type="domain" description="CMP/dCMP-type deaminase" evidence="19">
    <location>
        <begin position="1"/>
        <end position="123"/>
    </location>
</feature>
<dbReference type="PIRSF" id="PIRSF006769">
    <property type="entry name" value="RibD"/>
    <property type="match status" value="1"/>
</dbReference>
<dbReference type="EC" id="1.1.1.193" evidence="15"/>
<dbReference type="GO" id="GO:0008270">
    <property type="term" value="F:zinc ion binding"/>
    <property type="evidence" value="ECO:0007669"/>
    <property type="project" value="InterPro"/>
</dbReference>
<evidence type="ECO:0000256" key="1">
    <source>
        <dbReference type="ARBA" id="ARBA00002151"/>
    </source>
</evidence>
<dbReference type="InterPro" id="IPR016193">
    <property type="entry name" value="Cytidine_deaminase-like"/>
</dbReference>
<evidence type="ECO:0000256" key="4">
    <source>
        <dbReference type="ARBA" id="ARBA00005259"/>
    </source>
</evidence>
<dbReference type="EC" id="3.5.4.26" evidence="15"/>
<dbReference type="InterPro" id="IPR024072">
    <property type="entry name" value="DHFR-like_dom_sf"/>
</dbReference>
<evidence type="ECO:0000256" key="18">
    <source>
        <dbReference type="PIRSR" id="PIRSR006769-3"/>
    </source>
</evidence>
<dbReference type="RefSeq" id="WP_053415788.1">
    <property type="nucleotide sequence ID" value="NZ_LILB01000001.1"/>
</dbReference>
<dbReference type="PANTHER" id="PTHR38011:SF7">
    <property type="entry name" value="2,5-DIAMINO-6-RIBOSYLAMINO-4(3H)-PYRIMIDINONE 5'-PHOSPHATE REDUCTASE"/>
    <property type="match status" value="1"/>
</dbReference>
<dbReference type="CDD" id="cd01284">
    <property type="entry name" value="Riboflavin_deaminase-reductase"/>
    <property type="match status" value="1"/>
</dbReference>
<comment type="cofactor">
    <cofactor evidence="15 18">
        <name>Zn(2+)</name>
        <dbReference type="ChEBI" id="CHEBI:29105"/>
    </cofactor>
    <text evidence="15 18">Binds 1 zinc ion.</text>
</comment>
<feature type="active site" description="Proton donor" evidence="16">
    <location>
        <position position="52"/>
    </location>
</feature>
<proteinExistence type="inferred from homology"/>
<evidence type="ECO:0000259" key="19">
    <source>
        <dbReference type="PROSITE" id="PS51747"/>
    </source>
</evidence>
<feature type="binding site" evidence="18">
    <location>
        <position position="75"/>
    </location>
    <ligand>
        <name>Zn(2+)</name>
        <dbReference type="ChEBI" id="CHEBI:29105"/>
        <note>catalytic</note>
    </ligand>
</feature>
<evidence type="ECO:0000256" key="16">
    <source>
        <dbReference type="PIRSR" id="PIRSR006769-1"/>
    </source>
</evidence>
<evidence type="ECO:0000256" key="17">
    <source>
        <dbReference type="PIRSR" id="PIRSR006769-2"/>
    </source>
</evidence>
<dbReference type="FunFam" id="3.40.140.10:FF:000025">
    <property type="entry name" value="Riboflavin biosynthesis protein RibD"/>
    <property type="match status" value="1"/>
</dbReference>
<feature type="binding site" evidence="17">
    <location>
        <position position="207"/>
    </location>
    <ligand>
        <name>substrate</name>
    </ligand>
</feature>
<dbReference type="GO" id="GO:0008703">
    <property type="term" value="F:5-amino-6-(5-phosphoribosylamino)uracil reductase activity"/>
    <property type="evidence" value="ECO:0007669"/>
    <property type="project" value="UniProtKB-EC"/>
</dbReference>
<evidence type="ECO:0000256" key="2">
    <source>
        <dbReference type="ARBA" id="ARBA00004882"/>
    </source>
</evidence>
<dbReference type="GO" id="GO:0008835">
    <property type="term" value="F:diaminohydroxyphosphoribosylaminopyrimidine deaminase activity"/>
    <property type="evidence" value="ECO:0007669"/>
    <property type="project" value="UniProtKB-EC"/>
</dbReference>
<evidence type="ECO:0000256" key="3">
    <source>
        <dbReference type="ARBA" id="ARBA00004910"/>
    </source>
</evidence>
<dbReference type="STRING" id="263475.AMD00_04015"/>